<dbReference type="GO" id="GO:0008897">
    <property type="term" value="F:holo-[acyl-carrier-protein] synthase activity"/>
    <property type="evidence" value="ECO:0007669"/>
    <property type="project" value="InterPro"/>
</dbReference>
<gene>
    <name evidence="3" type="ORF">LAME_0F12662G</name>
</gene>
<evidence type="ECO:0000313" key="3">
    <source>
        <dbReference type="EMBL" id="SCU95582.1"/>
    </source>
</evidence>
<dbReference type="Pfam" id="PF01648">
    <property type="entry name" value="ACPS"/>
    <property type="match status" value="1"/>
</dbReference>
<dbReference type="InterPro" id="IPR037143">
    <property type="entry name" value="4-PPantetheinyl_Trfase_dom_sf"/>
</dbReference>
<evidence type="ECO:0000259" key="2">
    <source>
        <dbReference type="Pfam" id="PF01648"/>
    </source>
</evidence>
<dbReference type="GO" id="GO:0000287">
    <property type="term" value="F:magnesium ion binding"/>
    <property type="evidence" value="ECO:0007669"/>
    <property type="project" value="InterPro"/>
</dbReference>
<dbReference type="Gene3D" id="3.90.470.20">
    <property type="entry name" value="4'-phosphopantetheinyl transferase domain"/>
    <property type="match status" value="1"/>
</dbReference>
<accession>A0A1G4JX00</accession>
<dbReference type="EMBL" id="LT598477">
    <property type="protein sequence ID" value="SCU95582.1"/>
    <property type="molecule type" value="Genomic_DNA"/>
</dbReference>
<evidence type="ECO:0000256" key="1">
    <source>
        <dbReference type="ARBA" id="ARBA00022679"/>
    </source>
</evidence>
<keyword evidence="4" id="KW-1185">Reference proteome</keyword>
<sequence length="172" mass="19324">MSLRRLVSFKCPGSTTANVLGIGTDIVYLPRFAKLVSDDASARKARTNNRILGKFMHATELSKLQCMRQNNRPDTALVQYVAGVWATKEAVYKCFASSSNTSIIELPPAKTIYTRFCYKTNDSKGIPKLVFDQELAGVYPEFVKAYIDNTKFLLSISHDADYLVSYVCHVRH</sequence>
<reference evidence="4" key="1">
    <citation type="submission" date="2016-03" db="EMBL/GenBank/DDBJ databases">
        <authorList>
            <person name="Devillers Hugo."/>
        </authorList>
    </citation>
    <scope>NUCLEOTIDE SEQUENCE [LARGE SCALE GENOMIC DNA]</scope>
</reference>
<dbReference type="InterPro" id="IPR008278">
    <property type="entry name" value="4-PPantetheinyl_Trfase_dom"/>
</dbReference>
<evidence type="ECO:0000313" key="4">
    <source>
        <dbReference type="Proteomes" id="UP000191144"/>
    </source>
</evidence>
<dbReference type="AlphaFoldDB" id="A0A1G4JX00"/>
<organism evidence="3 4">
    <name type="scientific">Lachancea meyersii CBS 8951</name>
    <dbReference type="NCBI Taxonomy" id="1266667"/>
    <lineage>
        <taxon>Eukaryota</taxon>
        <taxon>Fungi</taxon>
        <taxon>Dikarya</taxon>
        <taxon>Ascomycota</taxon>
        <taxon>Saccharomycotina</taxon>
        <taxon>Saccharomycetes</taxon>
        <taxon>Saccharomycetales</taxon>
        <taxon>Saccharomycetaceae</taxon>
        <taxon>Lachancea</taxon>
    </lineage>
</organism>
<protein>
    <submittedName>
        <fullName evidence="3">LAME_0F12662g1_1</fullName>
    </submittedName>
</protein>
<keyword evidence="1" id="KW-0808">Transferase</keyword>
<dbReference type="Proteomes" id="UP000191144">
    <property type="component" value="Chromosome F"/>
</dbReference>
<dbReference type="SUPFAM" id="SSF56214">
    <property type="entry name" value="4'-phosphopantetheinyl transferase"/>
    <property type="match status" value="1"/>
</dbReference>
<feature type="domain" description="4'-phosphopantetheinyl transferase" evidence="2">
    <location>
        <begin position="21"/>
        <end position="99"/>
    </location>
</feature>
<proteinExistence type="predicted"/>
<dbReference type="OrthoDB" id="15433at2759"/>
<name>A0A1G4JX00_9SACH</name>